<comment type="function">
    <text evidence="6">Bidirectionally degrades single-stranded DNA into large acid-insoluble oligonucleotides, which are then degraded further into small acid-soluble oligonucleotides.</text>
</comment>
<evidence type="ECO:0000256" key="5">
    <source>
        <dbReference type="ARBA" id="ARBA00022839"/>
    </source>
</evidence>
<dbReference type="Proteomes" id="UP000178577">
    <property type="component" value="Unassembled WGS sequence"/>
</dbReference>
<dbReference type="PIRSF" id="PIRSF006488">
    <property type="entry name" value="Exonuc_VII_S"/>
    <property type="match status" value="1"/>
</dbReference>
<evidence type="ECO:0000256" key="6">
    <source>
        <dbReference type="HAMAP-Rule" id="MF_00337"/>
    </source>
</evidence>
<evidence type="ECO:0000313" key="8">
    <source>
        <dbReference type="Proteomes" id="UP000178577"/>
    </source>
</evidence>
<dbReference type="SUPFAM" id="SSF116842">
    <property type="entry name" value="XseB-like"/>
    <property type="match status" value="1"/>
</dbReference>
<comment type="caution">
    <text evidence="7">The sequence shown here is derived from an EMBL/GenBank/DDBJ whole genome shotgun (WGS) entry which is preliminary data.</text>
</comment>
<organism evidence="7 8">
    <name type="scientific">Candidatus Curtissbacteria bacterium RIFCSPHIGHO2_01_FULL_40_12</name>
    <dbReference type="NCBI Taxonomy" id="1797710"/>
    <lineage>
        <taxon>Bacteria</taxon>
        <taxon>Candidatus Curtissiibacteriota</taxon>
    </lineage>
</organism>
<dbReference type="InterPro" id="IPR037004">
    <property type="entry name" value="Exonuc_VII_ssu_sf"/>
</dbReference>
<dbReference type="PANTHER" id="PTHR34137">
    <property type="entry name" value="EXODEOXYRIBONUCLEASE 7 SMALL SUBUNIT"/>
    <property type="match status" value="1"/>
</dbReference>
<gene>
    <name evidence="6" type="primary">xseB</name>
    <name evidence="7" type="ORF">A2693_03505</name>
</gene>
<evidence type="ECO:0000256" key="4">
    <source>
        <dbReference type="ARBA" id="ARBA00022801"/>
    </source>
</evidence>
<reference evidence="7 8" key="1">
    <citation type="journal article" date="2016" name="Nat. Commun.">
        <title>Thousands of microbial genomes shed light on interconnected biogeochemical processes in an aquifer system.</title>
        <authorList>
            <person name="Anantharaman K."/>
            <person name="Brown C.T."/>
            <person name="Hug L.A."/>
            <person name="Sharon I."/>
            <person name="Castelle C.J."/>
            <person name="Probst A.J."/>
            <person name="Thomas B.C."/>
            <person name="Singh A."/>
            <person name="Wilkins M.J."/>
            <person name="Karaoz U."/>
            <person name="Brodie E.L."/>
            <person name="Williams K.H."/>
            <person name="Hubbard S.S."/>
            <person name="Banfield J.F."/>
        </authorList>
    </citation>
    <scope>NUCLEOTIDE SEQUENCE [LARGE SCALE GENOMIC DNA]</scope>
</reference>
<protein>
    <recommendedName>
        <fullName evidence="6">Exodeoxyribonuclease 7 small subunit</fullName>
        <ecNumber evidence="6">3.1.11.6</ecNumber>
    </recommendedName>
    <alternativeName>
        <fullName evidence="6">Exodeoxyribonuclease VII small subunit</fullName>
        <shortName evidence="6">Exonuclease VII small subunit</shortName>
    </alternativeName>
</protein>
<accession>A0A1F5G7C0</accession>
<comment type="subcellular location">
    <subcellularLocation>
        <location evidence="6">Cytoplasm</location>
    </subcellularLocation>
</comment>
<comment type="similarity">
    <text evidence="1 6">Belongs to the XseB family.</text>
</comment>
<evidence type="ECO:0000313" key="7">
    <source>
        <dbReference type="EMBL" id="OGD87766.1"/>
    </source>
</evidence>
<dbReference type="GO" id="GO:0006308">
    <property type="term" value="P:DNA catabolic process"/>
    <property type="evidence" value="ECO:0007669"/>
    <property type="project" value="UniProtKB-UniRule"/>
</dbReference>
<dbReference type="PANTHER" id="PTHR34137:SF1">
    <property type="entry name" value="EXODEOXYRIBONUCLEASE 7 SMALL SUBUNIT"/>
    <property type="match status" value="1"/>
</dbReference>
<keyword evidence="3 6" id="KW-0540">Nuclease</keyword>
<dbReference type="EMBL" id="MFAY01000054">
    <property type="protein sequence ID" value="OGD87766.1"/>
    <property type="molecule type" value="Genomic_DNA"/>
</dbReference>
<keyword evidence="4 6" id="KW-0378">Hydrolase</keyword>
<comment type="catalytic activity">
    <reaction evidence="6">
        <text>Exonucleolytic cleavage in either 5'- to 3'- or 3'- to 5'-direction to yield nucleoside 5'-phosphates.</text>
        <dbReference type="EC" id="3.1.11.6"/>
    </reaction>
</comment>
<dbReference type="InterPro" id="IPR003761">
    <property type="entry name" value="Exonuc_VII_S"/>
</dbReference>
<dbReference type="Gene3D" id="1.10.287.1040">
    <property type="entry name" value="Exonuclease VII, small subunit"/>
    <property type="match status" value="1"/>
</dbReference>
<dbReference type="GO" id="GO:0008855">
    <property type="term" value="F:exodeoxyribonuclease VII activity"/>
    <property type="evidence" value="ECO:0007669"/>
    <property type="project" value="UniProtKB-UniRule"/>
</dbReference>
<proteinExistence type="inferred from homology"/>
<sequence>MSKNSKDLNFTKALKRLEEIVETLEDPNMDLEEGLKLLEEGVKLHKFCKSKLTEANIKISSILKDGDFSKKGVN</sequence>
<evidence type="ECO:0000256" key="1">
    <source>
        <dbReference type="ARBA" id="ARBA00009998"/>
    </source>
</evidence>
<dbReference type="HAMAP" id="MF_00337">
    <property type="entry name" value="Exonuc_7_S"/>
    <property type="match status" value="1"/>
</dbReference>
<evidence type="ECO:0000256" key="3">
    <source>
        <dbReference type="ARBA" id="ARBA00022722"/>
    </source>
</evidence>
<keyword evidence="5 6" id="KW-0269">Exonuclease</keyword>
<dbReference type="AlphaFoldDB" id="A0A1F5G7C0"/>
<dbReference type="NCBIfam" id="TIGR01280">
    <property type="entry name" value="xseB"/>
    <property type="match status" value="1"/>
</dbReference>
<dbReference type="GO" id="GO:0009318">
    <property type="term" value="C:exodeoxyribonuclease VII complex"/>
    <property type="evidence" value="ECO:0007669"/>
    <property type="project" value="UniProtKB-UniRule"/>
</dbReference>
<dbReference type="EC" id="3.1.11.6" evidence="6"/>
<dbReference type="Pfam" id="PF02609">
    <property type="entry name" value="Exonuc_VII_S"/>
    <property type="match status" value="1"/>
</dbReference>
<name>A0A1F5G7C0_9BACT</name>
<keyword evidence="2 6" id="KW-0963">Cytoplasm</keyword>
<dbReference type="GO" id="GO:0005829">
    <property type="term" value="C:cytosol"/>
    <property type="evidence" value="ECO:0007669"/>
    <property type="project" value="TreeGrafter"/>
</dbReference>
<comment type="subunit">
    <text evidence="6">Heterooligomer composed of large and small subunits.</text>
</comment>
<evidence type="ECO:0000256" key="2">
    <source>
        <dbReference type="ARBA" id="ARBA00022490"/>
    </source>
</evidence>